<dbReference type="PIRSF" id="PIRSF000521">
    <property type="entry name" value="Transaminase_4ab_Lys_Orn"/>
    <property type="match status" value="1"/>
</dbReference>
<dbReference type="GO" id="GO:0009450">
    <property type="term" value="P:gamma-aminobutyric acid catabolic process"/>
    <property type="evidence" value="ECO:0007669"/>
    <property type="project" value="TreeGrafter"/>
</dbReference>
<sequence>MDVHDRLARHLLVDGYKLVLDLERSRGSWLVDEPTGRRYLDFYTFFASAPLGVNPFDDEPEFLALLGRVAANKPANPDLYSSHLADFADVFARVLGDPALPHLFFVEGGALAVENALKAAFDWKSRHNEAHGQPAHLGTKVLHLTKAFHGRSGYTLSLTNTDPNKTARFPTFDWPRIDVPAIHAGEVEAAEERALAQARAAFARHPHDIACFIAEPIQGEGGDNHLRPEFLQAVQSLCREHDALFILDEVQTGVGATGTAWAYQQLGLEPDIVAFAKKVQVGGIMAGRRIDDVPDNVFRVSGRINSTWGGGLADMVRSRRMLEIIERDALIPRAAVLGDVLLAGLGELAESAPDLVSAVRGRGLMCAFDLPGTAARDTMVTLLREREGVLVLPCGERSVRLRPALNITREEIAHGLTAFARALPALRGDALTVSA</sequence>
<dbReference type="PANTHER" id="PTHR43206">
    <property type="entry name" value="AMINOTRANSFERASE"/>
    <property type="match status" value="1"/>
</dbReference>
<dbReference type="Gene3D" id="3.40.640.10">
    <property type="entry name" value="Type I PLP-dependent aspartate aminotransferase-like (Major domain)"/>
    <property type="match status" value="1"/>
</dbReference>
<evidence type="ECO:0000256" key="6">
    <source>
        <dbReference type="ARBA" id="ARBA00022898"/>
    </source>
</evidence>
<evidence type="ECO:0000256" key="9">
    <source>
        <dbReference type="RuleBase" id="RU003560"/>
    </source>
</evidence>
<evidence type="ECO:0000256" key="5">
    <source>
        <dbReference type="ARBA" id="ARBA00022679"/>
    </source>
</evidence>
<dbReference type="GO" id="GO:0017000">
    <property type="term" value="P:antibiotic biosynthetic process"/>
    <property type="evidence" value="ECO:0007669"/>
    <property type="project" value="InterPro"/>
</dbReference>
<evidence type="ECO:0000256" key="1">
    <source>
        <dbReference type="ARBA" id="ARBA00001933"/>
    </source>
</evidence>
<comment type="cofactor">
    <cofactor evidence="1">
        <name>pyridoxal 5'-phosphate</name>
        <dbReference type="ChEBI" id="CHEBI:597326"/>
    </cofactor>
</comment>
<dbReference type="InterPro" id="IPR049704">
    <property type="entry name" value="Aminotrans_3_PPA_site"/>
</dbReference>
<accession>A0A1G8C4X6</accession>
<gene>
    <name evidence="10" type="ORF">SAMN05421505_11547</name>
</gene>
<dbReference type="Proteomes" id="UP000198923">
    <property type="component" value="Unassembled WGS sequence"/>
</dbReference>
<dbReference type="EMBL" id="FNCN01000015">
    <property type="protein sequence ID" value="SDH39970.1"/>
    <property type="molecule type" value="Genomic_DNA"/>
</dbReference>
<dbReference type="PROSITE" id="PS00600">
    <property type="entry name" value="AA_TRANSFER_CLASS_3"/>
    <property type="match status" value="1"/>
</dbReference>
<dbReference type="InterPro" id="IPR005814">
    <property type="entry name" value="Aminotrans_3"/>
</dbReference>
<reference evidence="10 11" key="1">
    <citation type="submission" date="2016-10" db="EMBL/GenBank/DDBJ databases">
        <authorList>
            <person name="de Groot N.N."/>
        </authorList>
    </citation>
    <scope>NUCLEOTIDE SEQUENCE [LARGE SCALE GENOMIC DNA]</scope>
    <source>
        <strain evidence="10 11">CPCC 201354</strain>
    </source>
</reference>
<name>A0A1G8C4X6_9ACTN</name>
<dbReference type="OrthoDB" id="3699548at2"/>
<keyword evidence="5" id="KW-0808">Transferase</keyword>
<dbReference type="PANTHER" id="PTHR43206:SF2">
    <property type="entry name" value="4-AMINOBUTYRATE AMINOTRANSFERASE GABT"/>
    <property type="match status" value="1"/>
</dbReference>
<dbReference type="STRING" id="504805.SAMN05421505_11547"/>
<dbReference type="SUPFAM" id="SSF53383">
    <property type="entry name" value="PLP-dependent transferases"/>
    <property type="match status" value="1"/>
</dbReference>
<dbReference type="NCBIfam" id="TIGR03251">
    <property type="entry name" value="LAT_fam"/>
    <property type="match status" value="1"/>
</dbReference>
<evidence type="ECO:0000313" key="10">
    <source>
        <dbReference type="EMBL" id="SDH39970.1"/>
    </source>
</evidence>
<evidence type="ECO:0000256" key="8">
    <source>
        <dbReference type="ARBA" id="ARBA00050040"/>
    </source>
</evidence>
<evidence type="ECO:0000256" key="7">
    <source>
        <dbReference type="ARBA" id="ARBA00030921"/>
    </source>
</evidence>
<dbReference type="GO" id="GO:0045484">
    <property type="term" value="F:L-lysine 6-transaminase activity"/>
    <property type="evidence" value="ECO:0007669"/>
    <property type="project" value="UniProtKB-EC"/>
</dbReference>
<dbReference type="InterPro" id="IPR015421">
    <property type="entry name" value="PyrdxlP-dep_Trfase_major"/>
</dbReference>
<keyword evidence="11" id="KW-1185">Reference proteome</keyword>
<dbReference type="EC" id="2.6.1.36" evidence="3"/>
<dbReference type="Gene3D" id="3.90.1150.10">
    <property type="entry name" value="Aspartate Aminotransferase, domain 1"/>
    <property type="match status" value="1"/>
</dbReference>
<evidence type="ECO:0000256" key="3">
    <source>
        <dbReference type="ARBA" id="ARBA00013071"/>
    </source>
</evidence>
<proteinExistence type="inferred from homology"/>
<dbReference type="CDD" id="cd00610">
    <property type="entry name" value="OAT_like"/>
    <property type="match status" value="1"/>
</dbReference>
<evidence type="ECO:0000256" key="2">
    <source>
        <dbReference type="ARBA" id="ARBA00008954"/>
    </source>
</evidence>
<protein>
    <recommendedName>
        <fullName evidence="8">L-lysine-epsilon aminotransferase</fullName>
        <ecNumber evidence="3">2.6.1.36</ecNumber>
    </recommendedName>
    <alternativeName>
        <fullName evidence="7">Lysine 6-aminotransferase</fullName>
    </alternativeName>
</protein>
<dbReference type="InterPro" id="IPR015422">
    <property type="entry name" value="PyrdxlP-dep_Trfase_small"/>
</dbReference>
<dbReference type="RefSeq" id="WP_093171498.1">
    <property type="nucleotide sequence ID" value="NZ_FNCN01000015.1"/>
</dbReference>
<dbReference type="InterPro" id="IPR017657">
    <property type="entry name" value="L-lysine_6-transaminase"/>
</dbReference>
<dbReference type="Pfam" id="PF00202">
    <property type="entry name" value="Aminotran_3"/>
    <property type="match status" value="1"/>
</dbReference>
<comment type="similarity">
    <text evidence="2 9">Belongs to the class-III pyridoxal-phosphate-dependent aminotransferase family.</text>
</comment>
<dbReference type="GO" id="GO:0030170">
    <property type="term" value="F:pyridoxal phosphate binding"/>
    <property type="evidence" value="ECO:0007669"/>
    <property type="project" value="InterPro"/>
</dbReference>
<keyword evidence="6 9" id="KW-0663">Pyridoxal phosphate</keyword>
<organism evidence="10 11">
    <name type="scientific">Sinosporangium album</name>
    <dbReference type="NCBI Taxonomy" id="504805"/>
    <lineage>
        <taxon>Bacteria</taxon>
        <taxon>Bacillati</taxon>
        <taxon>Actinomycetota</taxon>
        <taxon>Actinomycetes</taxon>
        <taxon>Streptosporangiales</taxon>
        <taxon>Streptosporangiaceae</taxon>
        <taxon>Sinosporangium</taxon>
    </lineage>
</organism>
<dbReference type="AlphaFoldDB" id="A0A1G8C4X6"/>
<evidence type="ECO:0000256" key="4">
    <source>
        <dbReference type="ARBA" id="ARBA00022576"/>
    </source>
</evidence>
<keyword evidence="4" id="KW-0032">Aminotransferase</keyword>
<evidence type="ECO:0000313" key="11">
    <source>
        <dbReference type="Proteomes" id="UP000198923"/>
    </source>
</evidence>
<dbReference type="InterPro" id="IPR015424">
    <property type="entry name" value="PyrdxlP-dep_Trfase"/>
</dbReference>